<sequence length="42" mass="5019">LGKKIYYIKILILINSFINLEDIQIIKKRSHRYRWEGIGKSG</sequence>
<name>A0A5E4QNG4_9NEOP</name>
<dbReference type="Proteomes" id="UP000324832">
    <property type="component" value="Unassembled WGS sequence"/>
</dbReference>
<accession>A0A5E4QNG4</accession>
<dbReference type="AlphaFoldDB" id="A0A5E4QNG4"/>
<organism evidence="1 2">
    <name type="scientific">Leptidea sinapis</name>
    <dbReference type="NCBI Taxonomy" id="189913"/>
    <lineage>
        <taxon>Eukaryota</taxon>
        <taxon>Metazoa</taxon>
        <taxon>Ecdysozoa</taxon>
        <taxon>Arthropoda</taxon>
        <taxon>Hexapoda</taxon>
        <taxon>Insecta</taxon>
        <taxon>Pterygota</taxon>
        <taxon>Neoptera</taxon>
        <taxon>Endopterygota</taxon>
        <taxon>Lepidoptera</taxon>
        <taxon>Glossata</taxon>
        <taxon>Ditrysia</taxon>
        <taxon>Papilionoidea</taxon>
        <taxon>Pieridae</taxon>
        <taxon>Dismorphiinae</taxon>
        <taxon>Leptidea</taxon>
    </lineage>
</organism>
<proteinExistence type="predicted"/>
<dbReference type="EMBL" id="FZQP02004178">
    <property type="protein sequence ID" value="VVC99486.1"/>
    <property type="molecule type" value="Genomic_DNA"/>
</dbReference>
<protein>
    <submittedName>
        <fullName evidence="1">Uncharacterized protein</fullName>
    </submittedName>
</protein>
<gene>
    <name evidence="1" type="ORF">LSINAPIS_LOCUS10358</name>
</gene>
<evidence type="ECO:0000313" key="1">
    <source>
        <dbReference type="EMBL" id="VVC99486.1"/>
    </source>
</evidence>
<evidence type="ECO:0000313" key="2">
    <source>
        <dbReference type="Proteomes" id="UP000324832"/>
    </source>
</evidence>
<keyword evidence="2" id="KW-1185">Reference proteome</keyword>
<feature type="non-terminal residue" evidence="1">
    <location>
        <position position="1"/>
    </location>
</feature>
<reference evidence="1 2" key="1">
    <citation type="submission" date="2017-07" db="EMBL/GenBank/DDBJ databases">
        <authorList>
            <person name="Talla V."/>
            <person name="Backstrom N."/>
        </authorList>
    </citation>
    <scope>NUCLEOTIDE SEQUENCE [LARGE SCALE GENOMIC DNA]</scope>
</reference>